<dbReference type="EMBL" id="NGDO01000025">
    <property type="protein sequence ID" value="OTL99360.1"/>
    <property type="molecule type" value="Genomic_DNA"/>
</dbReference>
<dbReference type="PROSITE" id="PS51257">
    <property type="entry name" value="PROKAR_LIPOPROTEIN"/>
    <property type="match status" value="1"/>
</dbReference>
<dbReference type="InterPro" id="IPR054659">
    <property type="entry name" value="J517_1871_lipoprot"/>
</dbReference>
<organism evidence="1 2">
    <name type="scientific">Acinetobacter nosocomialis</name>
    <dbReference type="NCBI Taxonomy" id="106654"/>
    <lineage>
        <taxon>Bacteria</taxon>
        <taxon>Pseudomonadati</taxon>
        <taxon>Pseudomonadota</taxon>
        <taxon>Gammaproteobacteria</taxon>
        <taxon>Moraxellales</taxon>
        <taxon>Moraxellaceae</taxon>
        <taxon>Acinetobacter</taxon>
        <taxon>Acinetobacter calcoaceticus/baumannii complex</taxon>
    </lineage>
</organism>
<proteinExistence type="predicted"/>
<reference evidence="1 2" key="1">
    <citation type="submission" date="2017-05" db="EMBL/GenBank/DDBJ databases">
        <authorList>
            <person name="Kreiswirth B."/>
            <person name="Manca C."/>
            <person name="Chen L."/>
            <person name="Evans S."/>
            <person name="Fowler V."/>
            <person name="Patel R."/>
            <person name="Chambers H."/>
            <person name="Bonomo R."/>
            <person name="Paul V."/>
            <person name="Sankar J."/>
            <person name="Gaind R."/>
            <person name="Ray P."/>
            <person name="Gautam V."/>
            <person name="Biswal M."/>
            <person name="Datta S."/>
            <person name="Walia K."/>
            <person name="Adams M."/>
            <person name="Nelson K."/>
            <person name="Sutton G."/>
            <person name="Fouts D."/>
            <person name="Hujer K."/>
            <person name="Hujer A."/>
        </authorList>
    </citation>
    <scope>NUCLEOTIDE SEQUENCE [LARGE SCALE GENOMIC DNA]</scope>
    <source>
        <strain evidence="1 2">PR324</strain>
    </source>
</reference>
<sequence length="133" mass="14296">MKKLLVLVPMLVLGGCVTPVDQMLNNKFSDVVPTKPQVTGIWTTSVGPSLSTIKLNDDGNGLLCEDTSGNVTLNKVKYSDGKLFAQNGMILKVLKLSEDVLEAKTTVTAFNITMAYKKDSDLKAASSKCAKEL</sequence>
<dbReference type="AlphaFoldDB" id="A0AB36M3Y7"/>
<gene>
    <name evidence="1" type="ORF">B9X58_06150</name>
</gene>
<comment type="caution">
    <text evidence="1">The sequence shown here is derived from an EMBL/GenBank/DDBJ whole genome shotgun (WGS) entry which is preliminary data.</text>
</comment>
<evidence type="ECO:0000313" key="1">
    <source>
        <dbReference type="EMBL" id="OTL99360.1"/>
    </source>
</evidence>
<dbReference type="NCBIfam" id="NF045606">
    <property type="entry name" value="lipo_J517_1871"/>
    <property type="match status" value="1"/>
</dbReference>
<evidence type="ECO:0008006" key="3">
    <source>
        <dbReference type="Google" id="ProtNLM"/>
    </source>
</evidence>
<accession>A0AB36M3Y7</accession>
<dbReference type="RefSeq" id="WP_017393124.1">
    <property type="nucleotide sequence ID" value="NZ_BKKR01000065.1"/>
</dbReference>
<dbReference type="Proteomes" id="UP000194767">
    <property type="component" value="Unassembled WGS sequence"/>
</dbReference>
<evidence type="ECO:0000313" key="2">
    <source>
        <dbReference type="Proteomes" id="UP000194767"/>
    </source>
</evidence>
<name>A0AB36M3Y7_ACINO</name>
<protein>
    <recommendedName>
        <fullName evidence="3">Lipoprotein</fullName>
    </recommendedName>
</protein>